<feature type="region of interest" description="Disordered" evidence="1">
    <location>
        <begin position="924"/>
        <end position="963"/>
    </location>
</feature>
<dbReference type="EMBL" id="JABBWD010000019">
    <property type="protein sequence ID" value="KAG1777834.1"/>
    <property type="molecule type" value="Genomic_DNA"/>
</dbReference>
<protein>
    <submittedName>
        <fullName evidence="2">Uncharacterized protein</fullName>
    </submittedName>
</protein>
<evidence type="ECO:0000256" key="1">
    <source>
        <dbReference type="SAM" id="MobiDB-lite"/>
    </source>
</evidence>
<feature type="compositionally biased region" description="Polar residues" evidence="1">
    <location>
        <begin position="669"/>
        <end position="678"/>
    </location>
</feature>
<evidence type="ECO:0000313" key="3">
    <source>
        <dbReference type="Proteomes" id="UP000714275"/>
    </source>
</evidence>
<feature type="compositionally biased region" description="Low complexity" evidence="1">
    <location>
        <begin position="927"/>
        <end position="941"/>
    </location>
</feature>
<accession>A0A9P6ZW18</accession>
<dbReference type="AlphaFoldDB" id="A0A9P6ZW18"/>
<feature type="region of interest" description="Disordered" evidence="1">
    <location>
        <begin position="67"/>
        <end position="150"/>
    </location>
</feature>
<feature type="compositionally biased region" description="Polar residues" evidence="1">
    <location>
        <begin position="94"/>
        <end position="104"/>
    </location>
</feature>
<name>A0A9P6ZW18_9AGAM</name>
<evidence type="ECO:0000313" key="2">
    <source>
        <dbReference type="EMBL" id="KAG1777834.1"/>
    </source>
</evidence>
<feature type="compositionally biased region" description="Basic and acidic residues" evidence="1">
    <location>
        <begin position="716"/>
        <end position="727"/>
    </location>
</feature>
<dbReference type="OrthoDB" id="3357948at2759"/>
<feature type="compositionally biased region" description="Low complexity" evidence="1">
    <location>
        <begin position="679"/>
        <end position="691"/>
    </location>
</feature>
<feature type="compositionally biased region" description="Basic and acidic residues" evidence="1">
    <location>
        <begin position="582"/>
        <end position="605"/>
    </location>
</feature>
<comment type="caution">
    <text evidence="2">The sequence shown here is derived from an EMBL/GenBank/DDBJ whole genome shotgun (WGS) entry which is preliminary data.</text>
</comment>
<feature type="compositionally biased region" description="Polar residues" evidence="1">
    <location>
        <begin position="949"/>
        <end position="963"/>
    </location>
</feature>
<sequence length="1119" mass="120828">MNMSSSLGLHIVDPRILSDQVGDVPSSVPPMSLTAPPPRGHTTMSSISQDNLYSNLATFTFGEVRSTSLDDESPDAISPLTPITRTGADRTPRPSVSTFSSHPSQGLGRPASTTFPSSLRSPRSEHTDEESSEDPSSPDLHPRRGFRRGRFIPDNVSQHTFGHTAAVHCSTASIASSRSSSRVSLHSELHFSSDEEVEIASYDGGSSPVTFARDLDNIDENENENSPFFHPRPLFAQPRRGSLPMAIPGAISDAVSNRSREDSILTIRRPSRSLDDDLISSHSGDDPAAVAPRSEPLTRADFRSLEAHGQQQPPETDTWASGWDLSYVLSRKSEGSIRSVRSTAQLSFLAPARNSTSTGEHSYRLSNIWGGSGRRPSTGTLQTTNSGEDTFARHIGMYDTQNPWAFLKEKADAQPVPTVRRPNAQAAAPIMVDKAKHTMYPGTQEIWRSGYVGRYRVDRLVFKPASTASTAKAAQQRINVRHIPDPFLKGPKTGGPSTVIHKHSRATAFSIFRSYTLFTAKRAGAGSRNIHMHTSGGIMLAPKKVQEQYTSTKTTSKLSTYGLLEDGSRKALGNGSGNGNGDKSRRGAFLEKEKRREKEKEDAKKAKAKAKEKKKDLKKKNDRERASNPTESTESSTATSSAGSISASHMISTPMRATTSRITFAPSIVSPSSPVQAQSTSGPSSPETSSTFDHSSKKFLQSDSSTSVATSHIRGHRDSIDSDEHLPTRTPHAEAFGTLDPNDIEHLRRAQKPTDGSSSFANRIFRRFRGTANRADNITQQAATPQNAYSPPWIVTAGRDQNEEHVRVLTDLNNSFRDVGLLHTQPSHRAGKSAGAGGGGAKKRAVTHDIFDYVPEDSLYMLLPLWAGETDPGGGGGVGSSSISEASTTSTTATAATIATSATLFTIPEDRQYLLVWYVPFEDKNKNPSSNPNPNSNSASANKKKPKQTHSTSDPDAESNQKNVYLRNFRVNARLVGYDELRGTGIRLPSDGLAVAAPTLDVGGLGGVRNREESESQLALGPQEGTGTVPGLGLDSQLPETVICMCSSRENGFHFQPDGLSKLGLCLQEEVTLPGANNPLAVYLEIPTSEMKHLLTPVGRAAVEMVWLGCLAITSFGPY</sequence>
<feature type="compositionally biased region" description="Polar residues" evidence="1">
    <location>
        <begin position="698"/>
        <end position="710"/>
    </location>
</feature>
<gene>
    <name evidence="2" type="ORF">EV702DRAFT_225901</name>
</gene>
<reference evidence="2" key="1">
    <citation type="journal article" date="2020" name="New Phytol.">
        <title>Comparative genomics reveals dynamic genome evolution in host specialist ectomycorrhizal fungi.</title>
        <authorList>
            <person name="Lofgren L.A."/>
            <person name="Nguyen N.H."/>
            <person name="Vilgalys R."/>
            <person name="Ruytinx J."/>
            <person name="Liao H.L."/>
            <person name="Branco S."/>
            <person name="Kuo A."/>
            <person name="LaButti K."/>
            <person name="Lipzen A."/>
            <person name="Andreopoulos W."/>
            <person name="Pangilinan J."/>
            <person name="Riley R."/>
            <person name="Hundley H."/>
            <person name="Na H."/>
            <person name="Barry K."/>
            <person name="Grigoriev I.V."/>
            <person name="Stajich J.E."/>
            <person name="Kennedy P.G."/>
        </authorList>
    </citation>
    <scope>NUCLEOTIDE SEQUENCE</scope>
    <source>
        <strain evidence="2">DOB743</strain>
    </source>
</reference>
<dbReference type="Proteomes" id="UP000714275">
    <property type="component" value="Unassembled WGS sequence"/>
</dbReference>
<keyword evidence="3" id="KW-1185">Reference proteome</keyword>
<feature type="compositionally biased region" description="Polar residues" evidence="1">
    <location>
        <begin position="111"/>
        <end position="121"/>
    </location>
</feature>
<feature type="compositionally biased region" description="Basic and acidic residues" evidence="1">
    <location>
        <begin position="613"/>
        <end position="626"/>
    </location>
</feature>
<feature type="region of interest" description="Disordered" evidence="1">
    <location>
        <begin position="567"/>
        <end position="647"/>
    </location>
</feature>
<feature type="compositionally biased region" description="Low complexity" evidence="1">
    <location>
        <begin position="627"/>
        <end position="647"/>
    </location>
</feature>
<proteinExistence type="predicted"/>
<feature type="region of interest" description="Disordered" evidence="1">
    <location>
        <begin position="669"/>
        <end position="743"/>
    </location>
</feature>
<organism evidence="2 3">
    <name type="scientific">Suillus placidus</name>
    <dbReference type="NCBI Taxonomy" id="48579"/>
    <lineage>
        <taxon>Eukaryota</taxon>
        <taxon>Fungi</taxon>
        <taxon>Dikarya</taxon>
        <taxon>Basidiomycota</taxon>
        <taxon>Agaricomycotina</taxon>
        <taxon>Agaricomycetes</taxon>
        <taxon>Agaricomycetidae</taxon>
        <taxon>Boletales</taxon>
        <taxon>Suillineae</taxon>
        <taxon>Suillaceae</taxon>
        <taxon>Suillus</taxon>
    </lineage>
</organism>